<protein>
    <submittedName>
        <fullName evidence="1">Uncharacterized protein</fullName>
    </submittedName>
</protein>
<dbReference type="EnsemblPlants" id="MELO3C029934.2.1">
    <property type="protein sequence ID" value="MELO3C029934.2.1"/>
    <property type="gene ID" value="MELO3C029934.2"/>
</dbReference>
<proteinExistence type="predicted"/>
<organism evidence="1">
    <name type="scientific">Cucumis melo</name>
    <name type="common">Muskmelon</name>
    <dbReference type="NCBI Taxonomy" id="3656"/>
    <lineage>
        <taxon>Eukaryota</taxon>
        <taxon>Viridiplantae</taxon>
        <taxon>Streptophyta</taxon>
        <taxon>Embryophyta</taxon>
        <taxon>Tracheophyta</taxon>
        <taxon>Spermatophyta</taxon>
        <taxon>Magnoliopsida</taxon>
        <taxon>eudicotyledons</taxon>
        <taxon>Gunneridae</taxon>
        <taxon>Pentapetalae</taxon>
        <taxon>rosids</taxon>
        <taxon>fabids</taxon>
        <taxon>Cucurbitales</taxon>
        <taxon>Cucurbitaceae</taxon>
        <taxon>Benincaseae</taxon>
        <taxon>Cucumis</taxon>
    </lineage>
</organism>
<dbReference type="AlphaFoldDB" id="A0A9I9E7Y4"/>
<reference evidence="1" key="1">
    <citation type="submission" date="2023-03" db="UniProtKB">
        <authorList>
            <consortium name="EnsemblPlants"/>
        </authorList>
    </citation>
    <scope>IDENTIFICATION</scope>
</reference>
<name>A0A9I9E7Y4_CUCME</name>
<dbReference type="Gramene" id="MELO3C029934.2.1">
    <property type="protein sequence ID" value="MELO3C029934.2.1"/>
    <property type="gene ID" value="MELO3C029934.2"/>
</dbReference>
<evidence type="ECO:0000313" key="1">
    <source>
        <dbReference type="EnsemblPlants" id="MELO3C029934.2.1"/>
    </source>
</evidence>
<sequence>MKRRRNEADENEMQTWLILIRSNPNQIGSVRFGSIRLPPTI</sequence>
<accession>A0A9I9E7Y4</accession>